<evidence type="ECO:0000313" key="2">
    <source>
        <dbReference type="Proteomes" id="UP000192796"/>
    </source>
</evidence>
<dbReference type="AlphaFoldDB" id="A0A1V9G4F0"/>
<organism evidence="1 2">
    <name type="scientific">Niastella vici</name>
    <dbReference type="NCBI Taxonomy" id="1703345"/>
    <lineage>
        <taxon>Bacteria</taxon>
        <taxon>Pseudomonadati</taxon>
        <taxon>Bacteroidota</taxon>
        <taxon>Chitinophagia</taxon>
        <taxon>Chitinophagales</taxon>
        <taxon>Chitinophagaceae</taxon>
        <taxon>Niastella</taxon>
    </lineage>
</organism>
<sequence>MIKLCDELTKDGKNLVITWNGGNDEGYFEILLDEEPLDDEIDFGPIEDYISKALGYGSFAGDFSTTGELTYNRETKSFDGIDNYSTSESDNYMCTINVTVPDNIWFDQLDIFIEMESDEEEPNVAPSFIIANGPRIDHHTEIENKIGEMIKKQVMEVQEGIPNFNSLYENITIAHREFIKRSNKLVFVIKKIEYSYDGCRENIIHIQLPEN</sequence>
<dbReference type="STRING" id="1703345.A3860_17400"/>
<reference evidence="1 2" key="1">
    <citation type="submission" date="2016-03" db="EMBL/GenBank/DDBJ databases">
        <title>Niastella vici sp. nov., isolated from farmland soil.</title>
        <authorList>
            <person name="Chen L."/>
            <person name="Wang D."/>
            <person name="Yang S."/>
            <person name="Wang G."/>
        </authorList>
    </citation>
    <scope>NUCLEOTIDE SEQUENCE [LARGE SCALE GENOMIC DNA]</scope>
    <source>
        <strain evidence="1 2">DJ57</strain>
    </source>
</reference>
<keyword evidence="2" id="KW-1185">Reference proteome</keyword>
<evidence type="ECO:0000313" key="1">
    <source>
        <dbReference type="EMBL" id="OQP65440.1"/>
    </source>
</evidence>
<comment type="caution">
    <text evidence="1">The sequence shown here is derived from an EMBL/GenBank/DDBJ whole genome shotgun (WGS) entry which is preliminary data.</text>
</comment>
<gene>
    <name evidence="1" type="ORF">A3860_17400</name>
</gene>
<accession>A0A1V9G4F0</accession>
<name>A0A1V9G4F0_9BACT</name>
<protein>
    <submittedName>
        <fullName evidence="1">Uncharacterized protein</fullName>
    </submittedName>
</protein>
<dbReference type="Proteomes" id="UP000192796">
    <property type="component" value="Unassembled WGS sequence"/>
</dbReference>
<dbReference type="EMBL" id="LVYD01000024">
    <property type="protein sequence ID" value="OQP65440.1"/>
    <property type="molecule type" value="Genomic_DNA"/>
</dbReference>
<proteinExistence type="predicted"/>